<dbReference type="InterPro" id="IPR000073">
    <property type="entry name" value="AB_hydrolase_1"/>
</dbReference>
<protein>
    <recommendedName>
        <fullName evidence="5">Palmitoyl-protein thioesterase ABHD10, mitochondrial</fullName>
        <ecNumber evidence="4">3.1.1.93</ecNumber>
        <ecNumber evidence="1">3.1.2.22</ecNumber>
    </recommendedName>
    <alternativeName>
        <fullName evidence="7">Acyl-protein thioesterase ABHD10</fullName>
    </alternativeName>
    <alternativeName>
        <fullName evidence="8">Alpha/beta hydrolase domain-containing protein 10</fullName>
    </alternativeName>
    <alternativeName>
        <fullName evidence="6">Mycophenolic acid acyl-glucuronide esterase, mitochondrial</fullName>
    </alternativeName>
</protein>
<dbReference type="EMBL" id="JAMGBA010000002">
    <property type="protein sequence ID" value="MCL6698966.1"/>
    <property type="molecule type" value="Genomic_DNA"/>
</dbReference>
<evidence type="ECO:0000256" key="1">
    <source>
        <dbReference type="ARBA" id="ARBA00012423"/>
    </source>
</evidence>
<evidence type="ECO:0000256" key="2">
    <source>
        <dbReference type="ARBA" id="ARBA00022801"/>
    </source>
</evidence>
<evidence type="ECO:0000259" key="12">
    <source>
        <dbReference type="Pfam" id="PF12697"/>
    </source>
</evidence>
<dbReference type="PANTHER" id="PTHR16138">
    <property type="entry name" value="MYCOPHENOLIC ACID ACYL-GLUCURONIDE ESTERASE, MITOCHONDRIAL"/>
    <property type="match status" value="1"/>
</dbReference>
<dbReference type="SUPFAM" id="SSF53474">
    <property type="entry name" value="alpha/beta-Hydrolases"/>
    <property type="match status" value="1"/>
</dbReference>
<keyword evidence="3" id="KW-0809">Transit peptide</keyword>
<dbReference type="InterPro" id="IPR052382">
    <property type="entry name" value="ABHD10_acyl-thioesterase"/>
</dbReference>
<keyword evidence="2 13" id="KW-0378">Hydrolase</keyword>
<sequence length="256" mass="28069">MQFPNISSSDLAYFDPGDGRRIAYRYRSPAEAKPTIVFLPGYASDMEGVKAVAIDAYCGQRELGCLRLDYSGTGSSGGNFADGTLTRWLQEVLTAIDLVTEGPLIVAGSSMGGWLALHTAMKRPDRVKGLLGIATAPDFTDWGYTPEDKDILKRDGKLERPNPYGPEPGVTWLGFWQSGAEHRLLNNIIDVTIPIRLIHGELDTEVGLGVALQLLRELRSSDVQLRLVKNAGHRLSEPHEIHAILVELHGLVERIA</sequence>
<evidence type="ECO:0000256" key="3">
    <source>
        <dbReference type="ARBA" id="ARBA00022946"/>
    </source>
</evidence>
<dbReference type="EC" id="3.1.2.22" evidence="1"/>
<dbReference type="GO" id="GO:0016787">
    <property type="term" value="F:hydrolase activity"/>
    <property type="evidence" value="ECO:0007669"/>
    <property type="project" value="UniProtKB-KW"/>
</dbReference>
<evidence type="ECO:0000256" key="11">
    <source>
        <dbReference type="ARBA" id="ARBA00047972"/>
    </source>
</evidence>
<dbReference type="PANTHER" id="PTHR16138:SF7">
    <property type="entry name" value="PALMITOYL-PROTEIN THIOESTERASE ABHD10, MITOCHONDRIAL"/>
    <property type="match status" value="1"/>
</dbReference>
<evidence type="ECO:0000256" key="10">
    <source>
        <dbReference type="ARBA" id="ARBA00047409"/>
    </source>
</evidence>
<evidence type="ECO:0000256" key="7">
    <source>
        <dbReference type="ARBA" id="ARBA00042645"/>
    </source>
</evidence>
<proteinExistence type="predicted"/>
<dbReference type="InterPro" id="IPR029058">
    <property type="entry name" value="AB_hydrolase_fold"/>
</dbReference>
<gene>
    <name evidence="13" type="ORF">LZ496_09250</name>
</gene>
<dbReference type="EC" id="3.1.1.93" evidence="4"/>
<comment type="catalytic activity">
    <reaction evidence="11">
        <text>mycophenolic acid O-acyl-beta-D-glucuronide + H2O = mycophenolate + D-glucuronate + H(+)</text>
        <dbReference type="Rhea" id="RHEA:34179"/>
        <dbReference type="ChEBI" id="CHEBI:15377"/>
        <dbReference type="ChEBI" id="CHEBI:15378"/>
        <dbReference type="ChEBI" id="CHEBI:58720"/>
        <dbReference type="ChEBI" id="CHEBI:62932"/>
        <dbReference type="ChEBI" id="CHEBI:66982"/>
        <dbReference type="EC" id="3.1.1.93"/>
    </reaction>
    <physiologicalReaction direction="left-to-right" evidence="11">
        <dbReference type="Rhea" id="RHEA:34180"/>
    </physiologicalReaction>
</comment>
<comment type="catalytic activity">
    <reaction evidence="10">
        <text>S-hexadecanoyl-L-cysteinyl-[protein] + H2O = L-cysteinyl-[protein] + hexadecanoate + H(+)</text>
        <dbReference type="Rhea" id="RHEA:19233"/>
        <dbReference type="Rhea" id="RHEA-COMP:10131"/>
        <dbReference type="Rhea" id="RHEA-COMP:11032"/>
        <dbReference type="ChEBI" id="CHEBI:7896"/>
        <dbReference type="ChEBI" id="CHEBI:15377"/>
        <dbReference type="ChEBI" id="CHEBI:15378"/>
        <dbReference type="ChEBI" id="CHEBI:29950"/>
        <dbReference type="ChEBI" id="CHEBI:74151"/>
        <dbReference type="EC" id="3.1.2.22"/>
    </reaction>
    <physiologicalReaction direction="left-to-right" evidence="10">
        <dbReference type="Rhea" id="RHEA:19234"/>
    </physiologicalReaction>
</comment>
<dbReference type="Proteomes" id="UP001203410">
    <property type="component" value="Unassembled WGS sequence"/>
</dbReference>
<evidence type="ECO:0000313" key="14">
    <source>
        <dbReference type="Proteomes" id="UP001203410"/>
    </source>
</evidence>
<keyword evidence="14" id="KW-1185">Reference proteome</keyword>
<reference evidence="13 14" key="1">
    <citation type="submission" date="2022-05" db="EMBL/GenBank/DDBJ databases">
        <authorList>
            <person name="Jo J.-H."/>
            <person name="Im W.-T."/>
        </authorList>
    </citation>
    <scope>NUCLEOTIDE SEQUENCE [LARGE SCALE GENOMIC DNA]</scope>
    <source>
        <strain evidence="13 14">NSE70-1</strain>
    </source>
</reference>
<dbReference type="RefSeq" id="WP_249904345.1">
    <property type="nucleotide sequence ID" value="NZ_JAMGBA010000002.1"/>
</dbReference>
<feature type="domain" description="AB hydrolase-1" evidence="12">
    <location>
        <begin position="36"/>
        <end position="240"/>
    </location>
</feature>
<comment type="function">
    <text evidence="9">Acts as an acyl-protein thioesterase that hydrolyzes fatty acids from acylated residues in proteins. Regulates the mitochondrial S-depalmitoylation of the nucleophilic active site residue of peroxiredoxin-5/PRDX5, a key antioxidant protein, therefore modulating mitochondrial antioxidant ability. Also catalyzes the deglucuronidation of mycophenolic acid acyl-glucuronide, an active metabolite of the immunosuppressant drug mycophenolate.</text>
</comment>
<comment type="caution">
    <text evidence="13">The sequence shown here is derived from an EMBL/GenBank/DDBJ whole genome shotgun (WGS) entry which is preliminary data.</text>
</comment>
<dbReference type="Pfam" id="PF12697">
    <property type="entry name" value="Abhydrolase_6"/>
    <property type="match status" value="1"/>
</dbReference>
<evidence type="ECO:0000313" key="13">
    <source>
        <dbReference type="EMBL" id="MCL6698966.1"/>
    </source>
</evidence>
<evidence type="ECO:0000256" key="9">
    <source>
        <dbReference type="ARBA" id="ARBA00046047"/>
    </source>
</evidence>
<accession>A0ABT0RVI5</accession>
<organism evidence="13 14">
    <name type="scientific">Sphingomonas caseinilyticus</name>
    <dbReference type="NCBI Taxonomy" id="2908205"/>
    <lineage>
        <taxon>Bacteria</taxon>
        <taxon>Pseudomonadati</taxon>
        <taxon>Pseudomonadota</taxon>
        <taxon>Alphaproteobacteria</taxon>
        <taxon>Sphingomonadales</taxon>
        <taxon>Sphingomonadaceae</taxon>
        <taxon>Sphingomonas</taxon>
    </lineage>
</organism>
<evidence type="ECO:0000256" key="4">
    <source>
        <dbReference type="ARBA" id="ARBA00039132"/>
    </source>
</evidence>
<evidence type="ECO:0000256" key="5">
    <source>
        <dbReference type="ARBA" id="ARBA00039314"/>
    </source>
</evidence>
<evidence type="ECO:0000256" key="8">
    <source>
        <dbReference type="ARBA" id="ARBA00042704"/>
    </source>
</evidence>
<dbReference type="Gene3D" id="3.40.50.1820">
    <property type="entry name" value="alpha/beta hydrolase"/>
    <property type="match status" value="1"/>
</dbReference>
<evidence type="ECO:0000256" key="6">
    <source>
        <dbReference type="ARBA" id="ARBA00041520"/>
    </source>
</evidence>
<name>A0ABT0RVI5_9SPHN</name>